<keyword evidence="1" id="KW-0175">Coiled coil</keyword>
<evidence type="ECO:0000313" key="3">
    <source>
        <dbReference type="EMBL" id="CDW77641.1"/>
    </source>
</evidence>
<name>A0A078A6Y6_STYLE</name>
<accession>A0A078A6Y6</accession>
<feature type="compositionally biased region" description="Polar residues" evidence="2">
    <location>
        <begin position="351"/>
        <end position="371"/>
    </location>
</feature>
<organism evidence="3 4">
    <name type="scientific">Stylonychia lemnae</name>
    <name type="common">Ciliate</name>
    <dbReference type="NCBI Taxonomy" id="5949"/>
    <lineage>
        <taxon>Eukaryota</taxon>
        <taxon>Sar</taxon>
        <taxon>Alveolata</taxon>
        <taxon>Ciliophora</taxon>
        <taxon>Intramacronucleata</taxon>
        <taxon>Spirotrichea</taxon>
        <taxon>Stichotrichia</taxon>
        <taxon>Sporadotrichida</taxon>
        <taxon>Oxytrichidae</taxon>
        <taxon>Stylonychinae</taxon>
        <taxon>Stylonychia</taxon>
    </lineage>
</organism>
<dbReference type="EMBL" id="CCKQ01006332">
    <property type="protein sequence ID" value="CDW77641.1"/>
    <property type="molecule type" value="Genomic_DNA"/>
</dbReference>
<feature type="region of interest" description="Disordered" evidence="2">
    <location>
        <begin position="963"/>
        <end position="1020"/>
    </location>
</feature>
<feature type="region of interest" description="Disordered" evidence="2">
    <location>
        <begin position="334"/>
        <end position="371"/>
    </location>
</feature>
<dbReference type="AlphaFoldDB" id="A0A078A6Y6"/>
<evidence type="ECO:0000256" key="1">
    <source>
        <dbReference type="SAM" id="Coils"/>
    </source>
</evidence>
<proteinExistence type="predicted"/>
<evidence type="ECO:0000313" key="4">
    <source>
        <dbReference type="Proteomes" id="UP000039865"/>
    </source>
</evidence>
<sequence length="1167" mass="136954">MSQGHTQSQLSQKFLQSSIRSNYNNEANLDDILETNLNIAEDDFLQPGSDMKAKPLSPFVNTANKKQTLISKKASQYLNSNQTNNSTNASINQIPQSSNNSVLSRFTQIPIQQPRQMLSSSQQDNFMQSLSSRQHYDQHSLGIQSLEINDIAPILTQRKLFKDENLQNTQSNGVLNSTLGSQRVNQQNLSCDSCDRLDKIIQDLKGLFFYQNIEEIREILRNIVLKYEQADKSQNLLKHQIRNSVSQFGQILNTDEDQSNLFTPITMNKTLQDSRYILNSANTQQNNANSSSLIRHYSDQSANPSISNENELQAQIKEIDDRLMNIFQMHNELQSNSSMYKSRSERSSQSQLKKYNRQSFDLTSSKNNQKENLIPQTNKLVQQYIQDYNNKRKNSIQYGYPLQMTSSQQSPFDHKRSKSFNKTQGSINMQGSQNQSESVALQSLQKYLFEINQNSNSYSIQNTFVKQFQERLFILEQISQKCVSLDRYFQDRQQDMDDIYEYEIKQNKVFIEETMISLQNKEQTLIQREQELSEKIQSFDDQMNMLENFREKEEMLLNKQEELQQIKDQIYEKVLIKKEELESVSQELINKQEDLKLQEEQLQQRRDEVIIIQEQMKSKELQLRDLIDDIERREFQLREINRMQVEIDEKQKEIKIQENEINQQKTGIEESKSKLFKHWSNYVEKNERLKAYERNLQAEKKLCEEREKQFRDFREKEMEIIKQKEVEIQKTQQMLQLQSIELKVQHKKDNLSKEFLGSNDKGRSNKDDRELCDKLLQKQEELLMKEQSLNLMKLELESKAEEISRLMTLVIQNGESLIQTPPNQELNIQSNEQEMIKLNFDEQIQCLEKPRRSMDKQNMIIDSSQQSSINQSLGSGQSSRKHFASPSFNQIAKAMLDAEQRQHQQNESSIMNIEGNYQDGSFNQIDDERRDHQHFSFNEDSCKLFNVVDQKDEVSKLSENKFEYFPNTSEQDNENNLSQNDQNEQSQKISIQNQNQNQKTVDNSDFNSSFDSSSNDDSYPEDFAEQYRKKQESMLAELKSIYDQKEWVKQKVTQLADDFKLPGMSAQKDNQDSEILDYTMSPLQESNTKSKNSTQNLDNQLQFLISNINNMSSPLSNDNISEQDFLIQQQILQDQQIQQNNQQDQIQQQQNQQQHSRHFGKGSFNSL</sequence>
<feature type="coiled-coil region" evidence="1">
    <location>
        <begin position="546"/>
        <end position="709"/>
    </location>
</feature>
<feature type="compositionally biased region" description="Low complexity" evidence="2">
    <location>
        <begin position="863"/>
        <end position="878"/>
    </location>
</feature>
<keyword evidence="4" id="KW-1185">Reference proteome</keyword>
<feature type="region of interest" description="Disordered" evidence="2">
    <location>
        <begin position="863"/>
        <end position="883"/>
    </location>
</feature>
<dbReference type="Proteomes" id="UP000039865">
    <property type="component" value="Unassembled WGS sequence"/>
</dbReference>
<protein>
    <submittedName>
        <fullName evidence="3">Uncharacterized protein</fullName>
    </submittedName>
</protein>
<feature type="compositionally biased region" description="Polar residues" evidence="2">
    <location>
        <begin position="966"/>
        <end position="981"/>
    </location>
</feature>
<feature type="region of interest" description="Disordered" evidence="2">
    <location>
        <begin position="1138"/>
        <end position="1167"/>
    </location>
</feature>
<dbReference type="InParanoid" id="A0A078A6Y6"/>
<feature type="compositionally biased region" description="Low complexity" evidence="2">
    <location>
        <begin position="982"/>
        <end position="1017"/>
    </location>
</feature>
<reference evidence="3 4" key="1">
    <citation type="submission" date="2014-06" db="EMBL/GenBank/DDBJ databases">
        <authorList>
            <person name="Swart Estienne"/>
        </authorList>
    </citation>
    <scope>NUCLEOTIDE SEQUENCE [LARGE SCALE GENOMIC DNA]</scope>
    <source>
        <strain evidence="3 4">130c</strain>
    </source>
</reference>
<gene>
    <name evidence="3" type="primary">Contig15317.g756</name>
    <name evidence="3" type="ORF">STYLEM_6605</name>
</gene>
<feature type="compositionally biased region" description="Low complexity" evidence="2">
    <location>
        <begin position="1138"/>
        <end position="1154"/>
    </location>
</feature>
<evidence type="ECO:0000256" key="2">
    <source>
        <dbReference type="SAM" id="MobiDB-lite"/>
    </source>
</evidence>